<dbReference type="AlphaFoldDB" id="A0A5C5ZKS2"/>
<dbReference type="EMBL" id="SJPM01000022">
    <property type="protein sequence ID" value="TWT88014.1"/>
    <property type="molecule type" value="Genomic_DNA"/>
</dbReference>
<dbReference type="RefSeq" id="WP_146582101.1">
    <property type="nucleotide sequence ID" value="NZ_SJPM01000022.1"/>
</dbReference>
<dbReference type="Proteomes" id="UP000316213">
    <property type="component" value="Unassembled WGS sequence"/>
</dbReference>
<sequence>MLTATTSAQEIVSNIVAPSQSETMPSDVEILRRVCKIRSGWSVSERIERRQVANERFASLIEALELDSHAA</sequence>
<organism evidence="1 2">
    <name type="scientific">Neorhodopirellula pilleata</name>
    <dbReference type="NCBI Taxonomy" id="2714738"/>
    <lineage>
        <taxon>Bacteria</taxon>
        <taxon>Pseudomonadati</taxon>
        <taxon>Planctomycetota</taxon>
        <taxon>Planctomycetia</taxon>
        <taxon>Pirellulales</taxon>
        <taxon>Pirellulaceae</taxon>
        <taxon>Neorhodopirellula</taxon>
    </lineage>
</organism>
<dbReference type="OrthoDB" id="289161at2"/>
<keyword evidence="2" id="KW-1185">Reference proteome</keyword>
<reference evidence="1 2" key="1">
    <citation type="submission" date="2019-02" db="EMBL/GenBank/DDBJ databases">
        <title>Deep-cultivation of Planctomycetes and their phenomic and genomic characterization uncovers novel biology.</title>
        <authorList>
            <person name="Wiegand S."/>
            <person name="Jogler M."/>
            <person name="Boedeker C."/>
            <person name="Pinto D."/>
            <person name="Vollmers J."/>
            <person name="Rivas-Marin E."/>
            <person name="Kohn T."/>
            <person name="Peeters S.H."/>
            <person name="Heuer A."/>
            <person name="Rast P."/>
            <person name="Oberbeckmann S."/>
            <person name="Bunk B."/>
            <person name="Jeske O."/>
            <person name="Meyerdierks A."/>
            <person name="Storesund J.E."/>
            <person name="Kallscheuer N."/>
            <person name="Luecker S."/>
            <person name="Lage O.M."/>
            <person name="Pohl T."/>
            <person name="Merkel B.J."/>
            <person name="Hornburger P."/>
            <person name="Mueller R.-W."/>
            <person name="Bruemmer F."/>
            <person name="Labrenz M."/>
            <person name="Spormann A.M."/>
            <person name="Op Den Camp H."/>
            <person name="Overmann J."/>
            <person name="Amann R."/>
            <person name="Jetten M.S.M."/>
            <person name="Mascher T."/>
            <person name="Medema M.H."/>
            <person name="Devos D.P."/>
            <person name="Kaster A.-K."/>
            <person name="Ovreas L."/>
            <person name="Rohde M."/>
            <person name="Galperin M.Y."/>
            <person name="Jogler C."/>
        </authorList>
    </citation>
    <scope>NUCLEOTIDE SEQUENCE [LARGE SCALE GENOMIC DNA]</scope>
    <source>
        <strain evidence="1 2">Pla100</strain>
    </source>
</reference>
<name>A0A5C5ZKS2_9BACT</name>
<evidence type="ECO:0000313" key="2">
    <source>
        <dbReference type="Proteomes" id="UP000316213"/>
    </source>
</evidence>
<protein>
    <submittedName>
        <fullName evidence="1">Uncharacterized protein</fullName>
    </submittedName>
</protein>
<evidence type="ECO:0000313" key="1">
    <source>
        <dbReference type="EMBL" id="TWT88014.1"/>
    </source>
</evidence>
<gene>
    <name evidence="1" type="ORF">Pla100_57450</name>
</gene>
<proteinExistence type="predicted"/>
<accession>A0A5C5ZKS2</accession>
<comment type="caution">
    <text evidence="1">The sequence shown here is derived from an EMBL/GenBank/DDBJ whole genome shotgun (WGS) entry which is preliminary data.</text>
</comment>